<feature type="compositionally biased region" description="Polar residues" evidence="1">
    <location>
        <begin position="438"/>
        <end position="452"/>
    </location>
</feature>
<dbReference type="PANTHER" id="PTHR16525">
    <property type="entry name" value="PROTEIN C12ORF4"/>
    <property type="match status" value="1"/>
</dbReference>
<dbReference type="AlphaFoldDB" id="A0A0C9LTP6"/>
<dbReference type="GO" id="GO:0005737">
    <property type="term" value="C:cytoplasm"/>
    <property type="evidence" value="ECO:0007669"/>
    <property type="project" value="TreeGrafter"/>
</dbReference>
<dbReference type="Pfam" id="PF22562">
    <property type="entry name" value="UBA_7"/>
    <property type="match status" value="1"/>
</dbReference>
<feature type="compositionally biased region" description="Low complexity" evidence="1">
    <location>
        <begin position="892"/>
        <end position="903"/>
    </location>
</feature>
<evidence type="ECO:0000259" key="2">
    <source>
        <dbReference type="PROSITE" id="PS50030"/>
    </source>
</evidence>
<dbReference type="PROSITE" id="PS50030">
    <property type="entry name" value="UBA"/>
    <property type="match status" value="1"/>
</dbReference>
<sequence>MQAITSFHASVTLPCLNDKSIDVDIAQGQNIKELVYHLVHIHALPPYLTISLYSSIISAMNETCKSKVLFECEHKVVQKKELRHLFMDSYQANTLQYNNKPEEDIFPRAYHTLVHCPIPAIFDTLLELEQSYAIAIQELQTASDHELVTIQARQAQEIESVSSSSTSLTGSPNSDTHNNSSSDMTTIFTRQVEEMEVFQATWQSDILQTQQTQRQEYREFVIELYKEYQSRLASLSDEQHLKSEDNALGVLAVATTAVAEKKLDGKEMVAAAASRVRQWDTDNGDGESEARSAAAAAAAGSSKSTHSDTKSNNTHPIITRRRTGSLASSLGSITSPNLQQQQHSPNELASLVRTASISSNDESLSATTAESVKSIQEMGFQKEQAETALVLSNQNMEAAIGLLLENPEKVDAYIAEQKFQQQQLIQQQQFQTMARPPASSSTPYRRSHSLSQVPRPAFVTEASSATSPVPATTSSSSVHSRQSSENANSRRLSLTQRTPTFLNIMSSGTAKAHSSPNLNVPSLNSSVNAINASNNNAGGKSWNPISFLQQQKQAMESTNLSSVRKLGGWLGKAMENFGIENDENESKQGLMRGRARRQQQQHQQQTPQLVESFTIMMGTAQIKSSHNLRLLVTDEASEVFHPVYDPPREMAYRAETATKLYTSHLSAAIVLVEVNELTRRPVEGWRLYKTGKGSNKALFERCQQSTEFHFADIETQLSIVEEDFKDHPVTEGSFFVTKHSNLPSTQVVFHLLINGAALTTTDLSNRHPVIIGLRNILKMTTQFDISSLSIPLLLLPDRFIEQPDHYMTMDHHQSWLQKRGEVVMKCIKGFLIENSRSGKRVQNEGLDRAESMGGGGMRNVEFLLPSRPDVYTMGVTALPRDTTVSNPTSNGATPPSITATTSTDLLNGSSSGAVNDGSMSNHNGTPHHEVEVAFQQFRTLLVNLFRTS</sequence>
<feature type="compositionally biased region" description="Polar residues" evidence="1">
    <location>
        <begin position="904"/>
        <end position="915"/>
    </location>
</feature>
<dbReference type="OrthoDB" id="415359at2759"/>
<dbReference type="Pfam" id="PF10154">
    <property type="entry name" value="Fy-3"/>
    <property type="match status" value="2"/>
</dbReference>
<dbReference type="InterPro" id="IPR015940">
    <property type="entry name" value="UBA"/>
</dbReference>
<feature type="region of interest" description="Disordered" evidence="1">
    <location>
        <begin position="279"/>
        <end position="322"/>
    </location>
</feature>
<feature type="compositionally biased region" description="Low complexity" evidence="1">
    <location>
        <begin position="161"/>
        <end position="174"/>
    </location>
</feature>
<protein>
    <recommendedName>
        <fullName evidence="2">UBA domain-containing protein</fullName>
    </recommendedName>
</protein>
<name>A0A0C9LTP6_9FUNG</name>
<feature type="region of interest" description="Disordered" evidence="1">
    <location>
        <begin position="580"/>
        <end position="606"/>
    </location>
</feature>
<dbReference type="PANTHER" id="PTHR16525:SF0">
    <property type="entry name" value="PROTEIN C12ORF4"/>
    <property type="match status" value="1"/>
</dbReference>
<dbReference type="SUPFAM" id="SSF46934">
    <property type="entry name" value="UBA-like"/>
    <property type="match status" value="1"/>
</dbReference>
<proteinExistence type="predicted"/>
<feature type="region of interest" description="Disordered" evidence="1">
    <location>
        <begin position="881"/>
        <end position="915"/>
    </location>
</feature>
<dbReference type="EMBL" id="DF836340">
    <property type="protein sequence ID" value="GAN03915.1"/>
    <property type="molecule type" value="Genomic_DNA"/>
</dbReference>
<accession>A0A0C9LTP6</accession>
<gene>
    <name evidence="3" type="ORF">MAM1_0051d03371</name>
</gene>
<dbReference type="SMART" id="SM00165">
    <property type="entry name" value="UBA"/>
    <property type="match status" value="1"/>
</dbReference>
<feature type="compositionally biased region" description="Low complexity" evidence="1">
    <location>
        <begin position="462"/>
        <end position="484"/>
    </location>
</feature>
<feature type="domain" description="UBA" evidence="2">
    <location>
        <begin position="359"/>
        <end position="406"/>
    </location>
</feature>
<reference evidence="3" key="1">
    <citation type="submission" date="2014-09" db="EMBL/GenBank/DDBJ databases">
        <title>Draft genome sequence of an oleaginous Mucoromycotina fungus Mucor ambiguus NBRC6742.</title>
        <authorList>
            <person name="Takeda I."/>
            <person name="Yamane N."/>
            <person name="Morita T."/>
            <person name="Tamano K."/>
            <person name="Machida M."/>
            <person name="Baker S."/>
            <person name="Koike H."/>
        </authorList>
    </citation>
    <scope>NUCLEOTIDE SEQUENCE</scope>
    <source>
        <strain evidence="3">NBRC 6742</strain>
    </source>
</reference>
<dbReference type="InterPro" id="IPR019311">
    <property type="entry name" value="Fy-3"/>
</dbReference>
<keyword evidence="4" id="KW-1185">Reference proteome</keyword>
<feature type="region of interest" description="Disordered" evidence="1">
    <location>
        <begin position="161"/>
        <end position="182"/>
    </location>
</feature>
<evidence type="ECO:0000313" key="4">
    <source>
        <dbReference type="Proteomes" id="UP000053815"/>
    </source>
</evidence>
<dbReference type="Proteomes" id="UP000053815">
    <property type="component" value="Unassembled WGS sequence"/>
</dbReference>
<dbReference type="Gene3D" id="1.10.8.10">
    <property type="entry name" value="DNA helicase RuvA subunit, C-terminal domain"/>
    <property type="match status" value="1"/>
</dbReference>
<feature type="compositionally biased region" description="Low complexity" evidence="1">
    <location>
        <begin position="291"/>
        <end position="304"/>
    </location>
</feature>
<feature type="compositionally biased region" description="Polar residues" evidence="1">
    <location>
        <begin position="882"/>
        <end position="891"/>
    </location>
</feature>
<feature type="region of interest" description="Disordered" evidence="1">
    <location>
        <begin position="428"/>
        <end position="497"/>
    </location>
</feature>
<evidence type="ECO:0000313" key="3">
    <source>
        <dbReference type="EMBL" id="GAN03915.1"/>
    </source>
</evidence>
<dbReference type="InterPro" id="IPR009060">
    <property type="entry name" value="UBA-like_sf"/>
</dbReference>
<dbReference type="STRING" id="91626.A0A0C9LTP6"/>
<organism evidence="3">
    <name type="scientific">Mucor ambiguus</name>
    <dbReference type="NCBI Taxonomy" id="91626"/>
    <lineage>
        <taxon>Eukaryota</taxon>
        <taxon>Fungi</taxon>
        <taxon>Fungi incertae sedis</taxon>
        <taxon>Mucoromycota</taxon>
        <taxon>Mucoromycotina</taxon>
        <taxon>Mucoromycetes</taxon>
        <taxon>Mucorales</taxon>
        <taxon>Mucorineae</taxon>
        <taxon>Mucoraceae</taxon>
        <taxon>Mucor</taxon>
    </lineage>
</organism>
<feature type="compositionally biased region" description="Polar residues" evidence="1">
    <location>
        <begin position="485"/>
        <end position="497"/>
    </location>
</feature>
<evidence type="ECO:0000256" key="1">
    <source>
        <dbReference type="SAM" id="MobiDB-lite"/>
    </source>
</evidence>